<name>A0ACC1QXW7_9HYPO</name>
<gene>
    <name evidence="1" type="ORF">NLG97_g3708</name>
</gene>
<evidence type="ECO:0000313" key="1">
    <source>
        <dbReference type="EMBL" id="KAJ3494995.1"/>
    </source>
</evidence>
<sequence length="486" mass="53599">MSSPSSISDQVLISNVQNRKRRNTYDTTQGSPPAKRIKSTSAARIPSNFPPEFWDNLSKVWLTPRALREKDRRNGVSPFATTSAAVSATPTSLARFARRGGPDLRHLRGYPEPRHAARMSSNRASTPSSRRSQSTKATSVSSKAKRSSAYDKDFEQNLIDYNIYPKGYEYPDDDSIPEPNNLDDIVEALAAPRASLSPSQFPRSKFKTFALANDRVISEGKVMSGILPMICGSSDIPSEGNLAFTNLDSITDGTTVDAVPDLYDGSLSKDIDKRVRQELNKTIIPTSHGRAPVAPNFFIEAKAPRGGADVAKRQACLDGAIGARAMHSLQNYGKDMATYDGNARTLSSTYHAGTGTLQLYAHHVTGPTAEEERPEHHMTQIDGWQMTGNIDTFRRGATALRNARDLARRQRENLIKAANARASLPLDVATKQHTCEVHQDKNPDKPINHTEAMSWREFHDELQHHIAETCIEDHEENGETATPPQA</sequence>
<accession>A0ACC1QXW7</accession>
<dbReference type="EMBL" id="JANAKD010000324">
    <property type="protein sequence ID" value="KAJ3494995.1"/>
    <property type="molecule type" value="Genomic_DNA"/>
</dbReference>
<evidence type="ECO:0000313" key="2">
    <source>
        <dbReference type="Proteomes" id="UP001148737"/>
    </source>
</evidence>
<reference evidence="1" key="1">
    <citation type="submission" date="2022-07" db="EMBL/GenBank/DDBJ databases">
        <title>Genome Sequence of Lecanicillium saksenae.</title>
        <authorList>
            <person name="Buettner E."/>
        </authorList>
    </citation>
    <scope>NUCLEOTIDE SEQUENCE</scope>
    <source>
        <strain evidence="1">VT-O1</strain>
    </source>
</reference>
<keyword evidence="2" id="KW-1185">Reference proteome</keyword>
<protein>
    <submittedName>
        <fullName evidence="1">Uncharacterized protein</fullName>
    </submittedName>
</protein>
<organism evidence="1 2">
    <name type="scientific">Lecanicillium saksenae</name>
    <dbReference type="NCBI Taxonomy" id="468837"/>
    <lineage>
        <taxon>Eukaryota</taxon>
        <taxon>Fungi</taxon>
        <taxon>Dikarya</taxon>
        <taxon>Ascomycota</taxon>
        <taxon>Pezizomycotina</taxon>
        <taxon>Sordariomycetes</taxon>
        <taxon>Hypocreomycetidae</taxon>
        <taxon>Hypocreales</taxon>
        <taxon>Cordycipitaceae</taxon>
        <taxon>Lecanicillium</taxon>
    </lineage>
</organism>
<dbReference type="Proteomes" id="UP001148737">
    <property type="component" value="Unassembled WGS sequence"/>
</dbReference>
<proteinExistence type="predicted"/>
<comment type="caution">
    <text evidence="1">The sequence shown here is derived from an EMBL/GenBank/DDBJ whole genome shotgun (WGS) entry which is preliminary data.</text>
</comment>